<accession>A0A6C0BDE2</accession>
<protein>
    <submittedName>
        <fullName evidence="2">Uncharacterized protein</fullName>
    </submittedName>
</protein>
<proteinExistence type="predicted"/>
<organism evidence="2">
    <name type="scientific">viral metagenome</name>
    <dbReference type="NCBI Taxonomy" id="1070528"/>
    <lineage>
        <taxon>unclassified sequences</taxon>
        <taxon>metagenomes</taxon>
        <taxon>organismal metagenomes</taxon>
    </lineage>
</organism>
<evidence type="ECO:0000256" key="1">
    <source>
        <dbReference type="SAM" id="MobiDB-lite"/>
    </source>
</evidence>
<dbReference type="EMBL" id="MN739120">
    <property type="protein sequence ID" value="QHS89824.1"/>
    <property type="molecule type" value="Genomic_DNA"/>
</dbReference>
<feature type="region of interest" description="Disordered" evidence="1">
    <location>
        <begin position="161"/>
        <end position="189"/>
    </location>
</feature>
<reference evidence="2" key="1">
    <citation type="journal article" date="2020" name="Nature">
        <title>Giant virus diversity and host interactions through global metagenomics.</title>
        <authorList>
            <person name="Schulz F."/>
            <person name="Roux S."/>
            <person name="Paez-Espino D."/>
            <person name="Jungbluth S."/>
            <person name="Walsh D.A."/>
            <person name="Denef V.J."/>
            <person name="McMahon K.D."/>
            <person name="Konstantinidis K.T."/>
            <person name="Eloe-Fadrosh E.A."/>
            <person name="Kyrpides N.C."/>
            <person name="Woyke T."/>
        </authorList>
    </citation>
    <scope>NUCLEOTIDE SEQUENCE</scope>
    <source>
        <strain evidence="2">GVMAG-M-3300010160-4</strain>
    </source>
</reference>
<evidence type="ECO:0000313" key="2">
    <source>
        <dbReference type="EMBL" id="QHS89824.1"/>
    </source>
</evidence>
<name>A0A6C0BDE2_9ZZZZ</name>
<sequence>MNDKFLSVEEVTNLSKSLKDFPATSYINHGVNMVGDVVEIFNVGNFELLYGRFVDFLNFKSDNQEIKSFRDKFVKTFNTEPLSTSSMETKIGKLCSAFVVVRMKNWSQWYFYKVPERYQSGSIMSYNLTPEILSPMTQHTSSPTVIFQQISPAMISPVIDRNRQTQPNSNAGNRNTQTNKMQRDPPRPVQLFGGPISTINTRESVVKSLIPNVSSREINLGVIRSEKSKLVELITSRLESTPHTKILCDRQTGICTFARIDEDERFETSSYRYCPFHTGKSYDSFNIISESIRSKITGPYGYLTKSSDCYDFCYLASSTSLNTEETNEIEKQRSSINNILTKIETDINEFNNLVDTNDNLSREEIQSKQTEQVTTSEVISSFGENASKNIQSLQAIANNPIFKKDRIVTVRKRKDEIEYKFPDLSFMTHQPLSSFFGTLENTINLIDTVDIKGIIIFSNSEGDQKTVQLRLQKDVKNLIIKHISDIREKVSESTCEILNNGSYLQIKMNKYPISFVVENSTEVCESMTGSRDVFSFGKQIVTLKLTPIYDPQSYRGCISYVGNKLCQNMGISQLVGDRLEIILNLGACFISKFSDIVKFIDSDEDPLNEVGKFIANQNNYCLVNSEVNKFEIPLDILESTVMSLEEGMLGKNISDPVSFTLGDYNVTLSYNDCYSIKNQLTKIPEILDDCMILEGFNNSFKIQVSEIREFFKEIENKLSELSKRALYEDRDDKKDIKMVEDSFNNLNIESDGWKTLDSYKDEIKDDSESNKILSFGGIKVSSSVKSQKSVKNENKRSRTEISETGTVVSGITEATDFSAISRYNTRYFSEQFEVFGYTIDGFEGQNIISEYYNLKQLDLDSGFIKVNINAVPLIKDNMTYIISTLFATDETLIDLIFDEDFNLRSRKFTLLCIFFLSNAKYIKLSGEIVKLRSELSLINPFRQKNGLKMEIPSKEAVRAKILNRIMTNLQTVDKTAIFARKSTIEIVGDEIFRLVFAGYQPTINGSKTSLDHNTKEQIIPLTRLLINKKLILKNVYENVIIPFLQKISPQDFVENKILSFYGSLNEYVLFSKNMPNEYDFDIVIPTNPMYSANINGTYNSAFIDILNDFVEPEYKLEPIPTRVATKEMRMTVKLIFDDSDFVSLSVANPKLNQAIVSSKYSSQILKLGFMIKFMEITGLIKMEPEELKTSSSIVIDLEELCEKFFSGQVSGNSADSLIKNVENRISDFFGQFGTCRYKKDEFVPKNLFDDFVNSFEDLASIFRERRVKMRVYVKTLISKIYNVTISGNSLSNVYTYERFSKVDEVIDNGNTYTLSPDKIDIISQALEKVSTLIKTIDEGKFDSSLRTIEGIPILNLDDRVSIFNKFADIILQTVGEREFKSIRKSVAYYYLSISKKSIYLNFLNTNYTLVFNNLESSSLAFFKQAQDSIYNDLLEMSNIKKLQIEASNKLSAITSRISKIKEKIEVQGSLLLDKFIEYVSIIDIIAKSYEGSKKSYGAENSLFNELIQNMKLQLESVRLSYLKVNSPEVKIILSLFNDNLEIYNVRKNFFRDFKFTPDNLQLFDSYVLGAIDLIKINAKLSYQDQERSLNNKLADFGLNVKSNITDFENVSRTLESKKVSGDRYFLFFTCKFAYQMLTLMNKEIKTIKQRLCNVKITPISIPLREDQPKVEGYGDSLNYNLKDILVDQFTNKDVQTLSKCCYQIVEIMGQGLRVIDSGPGLHLLSDSLEAFSLFINMQINQINDIKYIDDFKMKFKRFLTFIDKSVNDIIQSSDFRVFVDVINGEMKIFNSIKNSIPFYDKTANPYPLYEGVTINFVTAILTTMDDVCSANYTSIEAITEKMNTINDQKYTDDNLDVLLQTINDFNSAIIPFIDEYVDDSGRVLNDLQVIDFRRNYNLKTTGKNMDRMFEKLNYCIRKFIDAREKEFENRIIERFTIYVELFISKFKSLRNLEKYMITK</sequence>
<feature type="compositionally biased region" description="Polar residues" evidence="1">
    <location>
        <begin position="164"/>
        <end position="180"/>
    </location>
</feature>